<feature type="repeat" description="ANK" evidence="1">
    <location>
        <begin position="402"/>
        <end position="424"/>
    </location>
</feature>
<evidence type="ECO:0000256" key="1">
    <source>
        <dbReference type="PROSITE-ProRule" id="PRU00023"/>
    </source>
</evidence>
<dbReference type="GO" id="GO:0003677">
    <property type="term" value="F:DNA binding"/>
    <property type="evidence" value="ECO:0007669"/>
    <property type="project" value="InterPro"/>
</dbReference>
<dbReference type="PROSITE" id="PS51299">
    <property type="entry name" value="HTH_APSES"/>
    <property type="match status" value="1"/>
</dbReference>
<accession>A0A1L0CJQ3</accession>
<dbReference type="SUPFAM" id="SSF54616">
    <property type="entry name" value="DNA-binding domain of Mlu1-box binding protein MBP1"/>
    <property type="match status" value="1"/>
</dbReference>
<dbReference type="InterPro" id="IPR051642">
    <property type="entry name" value="SWI6-like"/>
</dbReference>
<proteinExistence type="predicted"/>
<dbReference type="PROSITE" id="PS50088">
    <property type="entry name" value="ANK_REPEAT"/>
    <property type="match status" value="2"/>
</dbReference>
<dbReference type="EMBL" id="FQNF01000016">
    <property type="protein sequence ID" value="SGZ39037.1"/>
    <property type="molecule type" value="Genomic_DNA"/>
</dbReference>
<evidence type="ECO:0000313" key="3">
    <source>
        <dbReference type="EMBL" id="SGZ39037.1"/>
    </source>
</evidence>
<dbReference type="GO" id="GO:0030907">
    <property type="term" value="C:MBF transcription complex"/>
    <property type="evidence" value="ECO:0007669"/>
    <property type="project" value="TreeGrafter"/>
</dbReference>
<keyword evidence="4" id="KW-1185">Reference proteome</keyword>
<dbReference type="InterPro" id="IPR003163">
    <property type="entry name" value="Tscrpt_reg_HTH_APSES-type"/>
</dbReference>
<dbReference type="OrthoDB" id="3972162at2759"/>
<evidence type="ECO:0000259" key="2">
    <source>
        <dbReference type="PROSITE" id="PS51299"/>
    </source>
</evidence>
<organism evidence="3 4">
    <name type="scientific">Hanseniaspora guilliermondii</name>
    <dbReference type="NCBI Taxonomy" id="56406"/>
    <lineage>
        <taxon>Eukaryota</taxon>
        <taxon>Fungi</taxon>
        <taxon>Dikarya</taxon>
        <taxon>Ascomycota</taxon>
        <taxon>Saccharomycotina</taxon>
        <taxon>Saccharomycetes</taxon>
        <taxon>Saccharomycodales</taxon>
        <taxon>Saccharomycodaceae</taxon>
        <taxon>Hanseniaspora</taxon>
    </lineage>
</organism>
<protein>
    <recommendedName>
        <fullName evidence="2">HTH APSES-type domain-containing protein</fullName>
    </recommendedName>
</protein>
<sequence>MTGSKIVLSLEKTRISNKEYYILHNVNLPKETSTRRVSDGWINISQCFKLETTFSNQSKRQKIIDEEEKMGNIKVDKVIGGWGRIQGSWVSSNDAVYLFKKYSFKNLVNLTILSFNENLDEPLPVKQDVKNYQPVKFEFDAGGNEMQNIIKRDNKTPKSQKLKNLNKNTQEVKAKNSHKRISLNQIYSNDYDTAKYTMKNSNENESTFHGNIKMEVSPQNICSDNDSNTNTDSPYKKVKVNNTNDQMSFFDMHKTAFPVMQSKRSEHQRDTVTSGLAITPYKSKLGISQSELSTFKGYGFISVNGSQGEIYKQGSLNKRGVGSSEIHSNESSPLSNKVLLSKNISTIPTAQSVKKPRMNGEKFKNLVVKALETESESDELITILYATKFPKNLDPNFQVDQEGNTALHWAVAQGNIKLVKYLIEVLKSDPFRSNTKGMNCVSKSLFFDNNYKNNTFQAILTILSNCLIIQDSNGKLPLHYVADLCSSKVKDINVSVYYLNWILKFLSIEVDVPMKKTDGSNEIIVTKQNFLKNGLNYQDCDGNTPLHVLASNGNVQLYNQFISLGAMPNAPNLQGETAFMIISRTLEEMSKNAPSKLKDAVSLGSGTINSDSSDKAVSVEKSLTRRDSIVSEETELQESSVLNNHDAFMGDPKPPILKLERDEEDMGISSFKVENGNPFRSASQANIRKPAIPDLRNYLVYEANMFENYETIDARDDRPSSRAYSRSRSEKLAPLNISKINSANNTMVRRSPNPCDTFIQRNRLKNQNMVSALKAFNTKISETYSTLNKIYGVREKRLIDLEKKKKKINQKYLLMYEIHSSYEFEKLKLKDLENEHQILSELNTIHDEWKKIIQESLIAQLTLKTAKADRKSHSNTAEERLIKLQKIGELLKMDKVKTKLFCMMDALRNDKDDMTRRTYIKFIEHMIANMGKEANM</sequence>
<gene>
    <name evidence="3" type="ORF">HGUI_01237</name>
</gene>
<dbReference type="SMART" id="SM00248">
    <property type="entry name" value="ANK"/>
    <property type="match status" value="2"/>
</dbReference>
<reference evidence="4" key="1">
    <citation type="submission" date="2016-11" db="EMBL/GenBank/DDBJ databases">
        <authorList>
            <person name="Guldener U."/>
        </authorList>
    </citation>
    <scope>NUCLEOTIDE SEQUENCE [LARGE SCALE GENOMIC DNA]</scope>
</reference>
<dbReference type="GO" id="GO:0045944">
    <property type="term" value="P:positive regulation of transcription by RNA polymerase II"/>
    <property type="evidence" value="ECO:0007669"/>
    <property type="project" value="UniProtKB-ARBA"/>
</dbReference>
<dbReference type="GO" id="GO:0033309">
    <property type="term" value="C:SBF transcription complex"/>
    <property type="evidence" value="ECO:0007669"/>
    <property type="project" value="TreeGrafter"/>
</dbReference>
<feature type="domain" description="HTH APSES-type" evidence="2">
    <location>
        <begin position="10"/>
        <end position="124"/>
    </location>
</feature>
<dbReference type="Proteomes" id="UP000183365">
    <property type="component" value="Unassembled WGS sequence"/>
</dbReference>
<dbReference type="InterPro" id="IPR002110">
    <property type="entry name" value="Ankyrin_rpt"/>
</dbReference>
<dbReference type="InterPro" id="IPR036887">
    <property type="entry name" value="HTH_APSES_sf"/>
</dbReference>
<dbReference type="PROSITE" id="PS50297">
    <property type="entry name" value="ANK_REP_REGION"/>
    <property type="match status" value="2"/>
</dbReference>
<dbReference type="Gene3D" id="1.25.40.20">
    <property type="entry name" value="Ankyrin repeat-containing domain"/>
    <property type="match status" value="1"/>
</dbReference>
<dbReference type="PANTHER" id="PTHR43828:SF7">
    <property type="entry name" value="REGULATORY PROTEIN SWI4"/>
    <property type="match status" value="1"/>
</dbReference>
<dbReference type="SUPFAM" id="SSF48403">
    <property type="entry name" value="Ankyrin repeat"/>
    <property type="match status" value="1"/>
</dbReference>
<dbReference type="AlphaFoldDB" id="A0A1L0CJQ3"/>
<dbReference type="Gene3D" id="3.10.260.10">
    <property type="entry name" value="Transcription regulator HTH, APSES-type DNA-binding domain"/>
    <property type="match status" value="1"/>
</dbReference>
<dbReference type="PANTHER" id="PTHR43828">
    <property type="entry name" value="ASPARAGINASE"/>
    <property type="match status" value="1"/>
</dbReference>
<name>A0A1L0CJQ3_9ASCO</name>
<dbReference type="Pfam" id="PF13637">
    <property type="entry name" value="Ank_4"/>
    <property type="match status" value="1"/>
</dbReference>
<feature type="repeat" description="ANK" evidence="1">
    <location>
        <begin position="541"/>
        <end position="573"/>
    </location>
</feature>
<dbReference type="InterPro" id="IPR036770">
    <property type="entry name" value="Ankyrin_rpt-contain_sf"/>
</dbReference>
<keyword evidence="1" id="KW-0040">ANK repeat</keyword>
<dbReference type="Pfam" id="PF00023">
    <property type="entry name" value="Ank"/>
    <property type="match status" value="1"/>
</dbReference>
<evidence type="ECO:0000313" key="4">
    <source>
        <dbReference type="Proteomes" id="UP000183365"/>
    </source>
</evidence>
<dbReference type="GO" id="GO:0000981">
    <property type="term" value="F:DNA-binding transcription factor activity, RNA polymerase II-specific"/>
    <property type="evidence" value="ECO:0007669"/>
    <property type="project" value="UniProtKB-ARBA"/>
</dbReference>
<dbReference type="VEuPathDB" id="FungiDB:HGUI_01237"/>